<evidence type="ECO:0000256" key="1">
    <source>
        <dbReference type="SAM" id="SignalP"/>
    </source>
</evidence>
<name>A0ABX7DUP9_9FLAO</name>
<feature type="signal peptide" evidence="1">
    <location>
        <begin position="1"/>
        <end position="19"/>
    </location>
</feature>
<proteinExistence type="predicted"/>
<keyword evidence="1" id="KW-0732">Signal</keyword>
<dbReference type="RefSeq" id="WP_202337693.1">
    <property type="nucleotide sequence ID" value="NZ_CP068439.1"/>
</dbReference>
<gene>
    <name evidence="2" type="ORF">JK629_05945</name>
</gene>
<feature type="chain" id="PRO_5046091171" evidence="1">
    <location>
        <begin position="20"/>
        <end position="121"/>
    </location>
</feature>
<evidence type="ECO:0000313" key="3">
    <source>
        <dbReference type="Proteomes" id="UP000629420"/>
    </source>
</evidence>
<protein>
    <submittedName>
        <fullName evidence="2">Nicotinic acid mononucleotide adenyltransferase</fullName>
    </submittedName>
</protein>
<accession>A0ABX7DUP9</accession>
<organism evidence="2 3">
    <name type="scientific">Aequorivita iocasae</name>
    <dbReference type="NCBI Taxonomy" id="2803865"/>
    <lineage>
        <taxon>Bacteria</taxon>
        <taxon>Pseudomonadati</taxon>
        <taxon>Bacteroidota</taxon>
        <taxon>Flavobacteriia</taxon>
        <taxon>Flavobacteriales</taxon>
        <taxon>Flavobacteriaceae</taxon>
        <taxon>Aequorivita</taxon>
    </lineage>
</organism>
<evidence type="ECO:0000313" key="2">
    <source>
        <dbReference type="EMBL" id="QQX77803.1"/>
    </source>
</evidence>
<dbReference type="Proteomes" id="UP000629420">
    <property type="component" value="Chromosome"/>
</dbReference>
<dbReference type="Gene3D" id="3.90.930.1">
    <property type="match status" value="1"/>
</dbReference>
<keyword evidence="3" id="KW-1185">Reference proteome</keyword>
<dbReference type="EMBL" id="CP068439">
    <property type="protein sequence ID" value="QQX77803.1"/>
    <property type="molecule type" value="Genomic_DNA"/>
</dbReference>
<dbReference type="SUPFAM" id="SSF82185">
    <property type="entry name" value="Histone H3 K4-specific methyltransferase SET7/9 N-terminal domain"/>
    <property type="match status" value="1"/>
</dbReference>
<sequence length="121" mass="13532">MKKIFTILAVVFLTSVALAQEETKNTYVLDGDVIKATIYHNNGMIAQTGYYTIDNKLTGEWVSYDINGSKTAVAQYDNGEKVGTWVFFQGNSKREVSYDASRIAQVKTWTVTDTYVVSNNP</sequence>
<reference evidence="2 3" key="1">
    <citation type="submission" date="2021-01" db="EMBL/GenBank/DDBJ databases">
        <title>Aequorivita sp. strain KX20305, a bacterium isolated from the sediment collected at a cold seep field in South China Sea.</title>
        <authorList>
            <person name="Zhang H."/>
            <person name="Li C."/>
        </authorList>
    </citation>
    <scope>NUCLEOTIDE SEQUENCE [LARGE SCALE GENOMIC DNA]</scope>
    <source>
        <strain evidence="2 3">KX20305</strain>
    </source>
</reference>